<dbReference type="AlphaFoldDB" id="A0A0F9F4K1"/>
<evidence type="ECO:0000313" key="1">
    <source>
        <dbReference type="EMBL" id="KKL81218.1"/>
    </source>
</evidence>
<comment type="caution">
    <text evidence="1">The sequence shown here is derived from an EMBL/GenBank/DDBJ whole genome shotgun (WGS) entry which is preliminary data.</text>
</comment>
<proteinExistence type="predicted"/>
<sequence>MITFLMAFRAYSSKNIEGMKKMLSSIETCIPNFELLIKLDTDDVKGIEFINRENKNYIKSFIYNRWEGRWTINYFYDYLFLHRDLRSKYIVMITDDIIITRNFLHELDGSYILGNFQNTMTKEKLDKIGDLFKKQGLTSEYICSYPIVSTKLIEVTGNFGYQANPDSHLALLNIIMYQKYGVILVKHIKDFVKRDNIDRLDNYGIDFNKENKVSDSEMLQNSYILKLIEQQAKNIYLNGEKYD</sequence>
<accession>A0A0F9F4K1</accession>
<name>A0A0F9F4K1_9ZZZZ</name>
<organism evidence="1">
    <name type="scientific">marine sediment metagenome</name>
    <dbReference type="NCBI Taxonomy" id="412755"/>
    <lineage>
        <taxon>unclassified sequences</taxon>
        <taxon>metagenomes</taxon>
        <taxon>ecological metagenomes</taxon>
    </lineage>
</organism>
<dbReference type="EMBL" id="LAZR01022629">
    <property type="protein sequence ID" value="KKL81218.1"/>
    <property type="molecule type" value="Genomic_DNA"/>
</dbReference>
<reference evidence="1" key="1">
    <citation type="journal article" date="2015" name="Nature">
        <title>Complex archaea that bridge the gap between prokaryotes and eukaryotes.</title>
        <authorList>
            <person name="Spang A."/>
            <person name="Saw J.H."/>
            <person name="Jorgensen S.L."/>
            <person name="Zaremba-Niedzwiedzka K."/>
            <person name="Martijn J."/>
            <person name="Lind A.E."/>
            <person name="van Eijk R."/>
            <person name="Schleper C."/>
            <person name="Guy L."/>
            <person name="Ettema T.J."/>
        </authorList>
    </citation>
    <scope>NUCLEOTIDE SEQUENCE</scope>
</reference>
<protein>
    <submittedName>
        <fullName evidence="1">Uncharacterized protein</fullName>
    </submittedName>
</protein>
<gene>
    <name evidence="1" type="ORF">LCGC14_1996960</name>
</gene>